<dbReference type="EMBL" id="BMAW01118206">
    <property type="protein sequence ID" value="GFT78530.1"/>
    <property type="molecule type" value="Genomic_DNA"/>
</dbReference>
<reference evidence="1" key="1">
    <citation type="submission" date="2020-08" db="EMBL/GenBank/DDBJ databases">
        <title>Multicomponent nature underlies the extraordinary mechanical properties of spider dragline silk.</title>
        <authorList>
            <person name="Kono N."/>
            <person name="Nakamura H."/>
            <person name="Mori M."/>
            <person name="Yoshida Y."/>
            <person name="Ohtoshi R."/>
            <person name="Malay A.D."/>
            <person name="Moran D.A.P."/>
            <person name="Tomita M."/>
            <person name="Numata K."/>
            <person name="Arakawa K."/>
        </authorList>
    </citation>
    <scope>NUCLEOTIDE SEQUENCE</scope>
</reference>
<organism evidence="1 2">
    <name type="scientific">Nephila pilipes</name>
    <name type="common">Giant wood spider</name>
    <name type="synonym">Nephila maculata</name>
    <dbReference type="NCBI Taxonomy" id="299642"/>
    <lineage>
        <taxon>Eukaryota</taxon>
        <taxon>Metazoa</taxon>
        <taxon>Ecdysozoa</taxon>
        <taxon>Arthropoda</taxon>
        <taxon>Chelicerata</taxon>
        <taxon>Arachnida</taxon>
        <taxon>Araneae</taxon>
        <taxon>Araneomorphae</taxon>
        <taxon>Entelegynae</taxon>
        <taxon>Araneoidea</taxon>
        <taxon>Nephilidae</taxon>
        <taxon>Nephila</taxon>
    </lineage>
</organism>
<gene>
    <name evidence="1" type="ORF">NPIL_650861</name>
</gene>
<protein>
    <submittedName>
        <fullName evidence="1">Uncharacterized protein</fullName>
    </submittedName>
</protein>
<accession>A0A8X6U640</accession>
<evidence type="ECO:0000313" key="2">
    <source>
        <dbReference type="Proteomes" id="UP000887013"/>
    </source>
</evidence>
<proteinExistence type="predicted"/>
<comment type="caution">
    <text evidence="1">The sequence shown here is derived from an EMBL/GenBank/DDBJ whole genome shotgun (WGS) entry which is preliminary data.</text>
</comment>
<sequence>MARPVRFCYVFGLPAKENAKGATNSVQPPAGAYALKSTGALQRGYRRWREKRMLSHALCRRRAATRSAAVRLRAASGKSAAMRVLPSAAAAMFCGAQAMNRLYADQLITGGSV</sequence>
<evidence type="ECO:0000313" key="1">
    <source>
        <dbReference type="EMBL" id="GFT78530.1"/>
    </source>
</evidence>
<name>A0A8X6U640_NEPPI</name>
<dbReference type="Proteomes" id="UP000887013">
    <property type="component" value="Unassembled WGS sequence"/>
</dbReference>
<keyword evidence="2" id="KW-1185">Reference proteome</keyword>
<dbReference type="AlphaFoldDB" id="A0A8X6U640"/>